<dbReference type="Pfam" id="PF01149">
    <property type="entry name" value="Fapy_DNA_glyco"/>
    <property type="match status" value="1"/>
</dbReference>
<proteinExistence type="inferred from homology"/>
<dbReference type="SUPFAM" id="SSF57716">
    <property type="entry name" value="Glucocorticoid receptor-like (DNA-binding domain)"/>
    <property type="match status" value="1"/>
</dbReference>
<feature type="region of interest" description="Disordered" evidence="16">
    <location>
        <begin position="270"/>
        <end position="299"/>
    </location>
</feature>
<dbReference type="AlphaFoldDB" id="A0A411YDC4"/>
<dbReference type="GO" id="GO:0000703">
    <property type="term" value="F:oxidized pyrimidine nucleobase lesion DNA N-glycosylase activity"/>
    <property type="evidence" value="ECO:0007669"/>
    <property type="project" value="TreeGrafter"/>
</dbReference>
<dbReference type="PROSITE" id="PS51066">
    <property type="entry name" value="ZF_FPG_2"/>
    <property type="match status" value="1"/>
</dbReference>
<keyword evidence="5" id="KW-0227">DNA damage</keyword>
<dbReference type="InterPro" id="IPR010979">
    <property type="entry name" value="Ribosomal_uS13-like_H2TH"/>
</dbReference>
<keyword evidence="4" id="KW-0479">Metal-binding</keyword>
<keyword evidence="12" id="KW-0511">Multifunctional enzyme</keyword>
<feature type="compositionally biased region" description="Basic and acidic residues" evidence="16">
    <location>
        <begin position="284"/>
        <end position="299"/>
    </location>
</feature>
<comment type="cofactor">
    <cofactor evidence="1">
        <name>Zn(2+)</name>
        <dbReference type="ChEBI" id="CHEBI:29105"/>
    </cofactor>
</comment>
<keyword evidence="6 15" id="KW-0863">Zinc-finger</keyword>
<keyword evidence="8" id="KW-0862">Zinc</keyword>
<dbReference type="InterPro" id="IPR000214">
    <property type="entry name" value="Znf_DNA_glyclase/AP_lyase"/>
</dbReference>
<dbReference type="Gene3D" id="1.10.8.50">
    <property type="match status" value="1"/>
</dbReference>
<name>A0A411YDC4_9ACTN</name>
<dbReference type="InterPro" id="IPR035937">
    <property type="entry name" value="FPG_N"/>
</dbReference>
<dbReference type="SMART" id="SM00898">
    <property type="entry name" value="Fapy_DNA_glyco"/>
    <property type="match status" value="1"/>
</dbReference>
<evidence type="ECO:0000259" key="18">
    <source>
        <dbReference type="PROSITE" id="PS51068"/>
    </source>
</evidence>
<keyword evidence="20" id="KW-1185">Reference proteome</keyword>
<evidence type="ECO:0000256" key="1">
    <source>
        <dbReference type="ARBA" id="ARBA00001947"/>
    </source>
</evidence>
<dbReference type="InterPro" id="IPR015886">
    <property type="entry name" value="H2TH_FPG"/>
</dbReference>
<dbReference type="Proteomes" id="UP000291469">
    <property type="component" value="Chromosome"/>
</dbReference>
<gene>
    <name evidence="19" type="ORF">ER308_06235</name>
</gene>
<dbReference type="PANTHER" id="PTHR42697">
    <property type="entry name" value="ENDONUCLEASE 8"/>
    <property type="match status" value="1"/>
</dbReference>
<dbReference type="RefSeq" id="WP_131154173.1">
    <property type="nucleotide sequence ID" value="NZ_CP036402.1"/>
</dbReference>
<keyword evidence="13" id="KW-0326">Glycosidase</keyword>
<protein>
    <recommendedName>
        <fullName evidence="3">DNA-(apurinic or apyrimidinic site) lyase</fullName>
        <ecNumber evidence="3">4.2.99.18</ecNumber>
    </recommendedName>
</protein>
<evidence type="ECO:0000256" key="2">
    <source>
        <dbReference type="ARBA" id="ARBA00009409"/>
    </source>
</evidence>
<evidence type="ECO:0000256" key="14">
    <source>
        <dbReference type="ARBA" id="ARBA00044632"/>
    </source>
</evidence>
<keyword evidence="11" id="KW-0456">Lyase</keyword>
<feature type="domain" description="Formamidopyrimidine-DNA glycosylase catalytic" evidence="18">
    <location>
        <begin position="2"/>
        <end position="130"/>
    </location>
</feature>
<dbReference type="InterPro" id="IPR012319">
    <property type="entry name" value="FPG_cat"/>
</dbReference>
<evidence type="ECO:0000313" key="20">
    <source>
        <dbReference type="Proteomes" id="UP000291469"/>
    </source>
</evidence>
<evidence type="ECO:0000256" key="7">
    <source>
        <dbReference type="ARBA" id="ARBA00022801"/>
    </source>
</evidence>
<dbReference type="PROSITE" id="PS01242">
    <property type="entry name" value="ZF_FPG_1"/>
    <property type="match status" value="1"/>
</dbReference>
<dbReference type="GO" id="GO:0008270">
    <property type="term" value="F:zinc ion binding"/>
    <property type="evidence" value="ECO:0007669"/>
    <property type="project" value="UniProtKB-KW"/>
</dbReference>
<dbReference type="SUPFAM" id="SSF81624">
    <property type="entry name" value="N-terminal domain of MutM-like DNA repair proteins"/>
    <property type="match status" value="1"/>
</dbReference>
<dbReference type="Gene3D" id="3.20.190.10">
    <property type="entry name" value="MutM-like, N-terminal"/>
    <property type="match status" value="1"/>
</dbReference>
<keyword evidence="7" id="KW-0378">Hydrolase</keyword>
<dbReference type="InterPro" id="IPR015887">
    <property type="entry name" value="DNA_glyclase_Znf_dom_DNA_BS"/>
</dbReference>
<dbReference type="GO" id="GO:0003684">
    <property type="term" value="F:damaged DNA binding"/>
    <property type="evidence" value="ECO:0007669"/>
    <property type="project" value="InterPro"/>
</dbReference>
<dbReference type="Pfam" id="PF06831">
    <property type="entry name" value="H2TH"/>
    <property type="match status" value="1"/>
</dbReference>
<dbReference type="EMBL" id="CP036402">
    <property type="protein sequence ID" value="QBI19176.1"/>
    <property type="molecule type" value="Genomic_DNA"/>
</dbReference>
<evidence type="ECO:0000256" key="6">
    <source>
        <dbReference type="ARBA" id="ARBA00022771"/>
    </source>
</evidence>
<dbReference type="PANTHER" id="PTHR42697:SF1">
    <property type="entry name" value="ENDONUCLEASE 8"/>
    <property type="match status" value="1"/>
</dbReference>
<evidence type="ECO:0000256" key="4">
    <source>
        <dbReference type="ARBA" id="ARBA00022723"/>
    </source>
</evidence>
<evidence type="ECO:0000256" key="9">
    <source>
        <dbReference type="ARBA" id="ARBA00023125"/>
    </source>
</evidence>
<keyword evidence="10" id="KW-0234">DNA repair</keyword>
<evidence type="ECO:0000313" key="19">
    <source>
        <dbReference type="EMBL" id="QBI19176.1"/>
    </source>
</evidence>
<dbReference type="InterPro" id="IPR010663">
    <property type="entry name" value="Znf_FPG/IleRS"/>
</dbReference>
<dbReference type="KEGG" id="erz:ER308_06235"/>
<dbReference type="GO" id="GO:0006284">
    <property type="term" value="P:base-excision repair"/>
    <property type="evidence" value="ECO:0007669"/>
    <property type="project" value="InterPro"/>
</dbReference>
<evidence type="ECO:0000256" key="12">
    <source>
        <dbReference type="ARBA" id="ARBA00023268"/>
    </source>
</evidence>
<comment type="similarity">
    <text evidence="2">Belongs to the FPG family.</text>
</comment>
<dbReference type="CDD" id="cd08971">
    <property type="entry name" value="AcNei2_N"/>
    <property type="match status" value="1"/>
</dbReference>
<evidence type="ECO:0000256" key="10">
    <source>
        <dbReference type="ARBA" id="ARBA00023204"/>
    </source>
</evidence>
<dbReference type="GO" id="GO:0140078">
    <property type="term" value="F:class I DNA-(apurinic or apyrimidinic site) endonuclease activity"/>
    <property type="evidence" value="ECO:0007669"/>
    <property type="project" value="UniProtKB-EC"/>
</dbReference>
<evidence type="ECO:0000256" key="16">
    <source>
        <dbReference type="SAM" id="MobiDB-lite"/>
    </source>
</evidence>
<dbReference type="SMART" id="SM01232">
    <property type="entry name" value="H2TH"/>
    <property type="match status" value="1"/>
</dbReference>
<dbReference type="Pfam" id="PF06827">
    <property type="entry name" value="zf-FPG_IleRS"/>
    <property type="match status" value="1"/>
</dbReference>
<organism evidence="19 20">
    <name type="scientific">Egibacter rhizosphaerae</name>
    <dbReference type="NCBI Taxonomy" id="1670831"/>
    <lineage>
        <taxon>Bacteria</taxon>
        <taxon>Bacillati</taxon>
        <taxon>Actinomycetota</taxon>
        <taxon>Nitriliruptoria</taxon>
        <taxon>Egibacterales</taxon>
        <taxon>Egibacteraceae</taxon>
        <taxon>Egibacter</taxon>
    </lineage>
</organism>
<feature type="domain" description="FPG-type" evidence="17">
    <location>
        <begin position="233"/>
        <end position="269"/>
    </location>
</feature>
<evidence type="ECO:0000256" key="13">
    <source>
        <dbReference type="ARBA" id="ARBA00023295"/>
    </source>
</evidence>
<keyword evidence="9" id="KW-0238">DNA-binding</keyword>
<evidence type="ECO:0000256" key="8">
    <source>
        <dbReference type="ARBA" id="ARBA00022833"/>
    </source>
</evidence>
<accession>A0A411YDC4</accession>
<dbReference type="EC" id="4.2.99.18" evidence="3"/>
<sequence>MAEGDTIYRTAVTLADALEGREVTEVGDRSPAVRRLDPRRLVGQHVDTVEPRGKHLLVWFEPSRLALHTHMRMSGSWHLYPPGERWRKPSHLAKVWIRTAEWVAVCFSAPVCELLSNEQVARHPTLAALGPDPLGADGDNLDEARRRLDRRPDVPIGEALLDQRVLAGVGNVYRCEVCFILGIDPWTPVGELDGEVRDALLRTAMRLLQANVADRSPQRVTAAARSGGADRHYVYGRARRPCPRCATPIAVARQGTNARLTYWCPHCQGPGPSRSPSVAAATIRPDHEADNRASNAREA</sequence>
<evidence type="ECO:0000259" key="17">
    <source>
        <dbReference type="PROSITE" id="PS51066"/>
    </source>
</evidence>
<dbReference type="OrthoDB" id="9800855at2"/>
<evidence type="ECO:0000256" key="5">
    <source>
        <dbReference type="ARBA" id="ARBA00022763"/>
    </source>
</evidence>
<dbReference type="PROSITE" id="PS51068">
    <property type="entry name" value="FPG_CAT"/>
    <property type="match status" value="1"/>
</dbReference>
<dbReference type="SUPFAM" id="SSF46946">
    <property type="entry name" value="S13-like H2TH domain"/>
    <property type="match status" value="1"/>
</dbReference>
<reference evidence="19 20" key="1">
    <citation type="submission" date="2019-01" db="EMBL/GenBank/DDBJ databases">
        <title>Egibacter rhizosphaerae EGI 80759T.</title>
        <authorList>
            <person name="Chen D.-D."/>
            <person name="Tian Y."/>
            <person name="Jiao J.-Y."/>
            <person name="Zhang X.-T."/>
            <person name="Zhang Y.-G."/>
            <person name="Zhang Y."/>
            <person name="Xiao M."/>
            <person name="Shu W.-S."/>
            <person name="Li W.-J."/>
        </authorList>
    </citation>
    <scope>NUCLEOTIDE SEQUENCE [LARGE SCALE GENOMIC DNA]</scope>
    <source>
        <strain evidence="19 20">EGI 80759</strain>
    </source>
</reference>
<dbReference type="InterPro" id="IPR044090">
    <property type="entry name" value="Nei2_N"/>
</dbReference>
<comment type="catalytic activity">
    <reaction evidence="14">
        <text>2'-deoxyribonucleotide-(2'-deoxyribose 5'-phosphate)-2'-deoxyribonucleotide-DNA = a 3'-end 2'-deoxyribonucleotide-(2,3-dehydro-2,3-deoxyribose 5'-phosphate)-DNA + a 5'-end 5'-phospho-2'-deoxyribonucleoside-DNA + H(+)</text>
        <dbReference type="Rhea" id="RHEA:66592"/>
        <dbReference type="Rhea" id="RHEA-COMP:13180"/>
        <dbReference type="Rhea" id="RHEA-COMP:16897"/>
        <dbReference type="Rhea" id="RHEA-COMP:17067"/>
        <dbReference type="ChEBI" id="CHEBI:15378"/>
        <dbReference type="ChEBI" id="CHEBI:136412"/>
        <dbReference type="ChEBI" id="CHEBI:157695"/>
        <dbReference type="ChEBI" id="CHEBI:167181"/>
        <dbReference type="EC" id="4.2.99.18"/>
    </reaction>
</comment>
<evidence type="ECO:0000256" key="11">
    <source>
        <dbReference type="ARBA" id="ARBA00023239"/>
    </source>
</evidence>
<evidence type="ECO:0000256" key="3">
    <source>
        <dbReference type="ARBA" id="ARBA00012720"/>
    </source>
</evidence>
<evidence type="ECO:0000256" key="15">
    <source>
        <dbReference type="PROSITE-ProRule" id="PRU00391"/>
    </source>
</evidence>